<gene>
    <name evidence="2" type="ORF">GDR74_06570</name>
</gene>
<dbReference type="EMBL" id="CP045423">
    <property type="protein sequence ID" value="QFU15910.1"/>
    <property type="molecule type" value="Genomic_DNA"/>
</dbReference>
<name>A0A5P9JWW2_9HYPH</name>
<evidence type="ECO:0000313" key="3">
    <source>
        <dbReference type="Proteomes" id="UP000325614"/>
    </source>
</evidence>
<dbReference type="KEGG" id="mico:GDR74_06570"/>
<keyword evidence="1" id="KW-0472">Membrane</keyword>
<keyword evidence="1" id="KW-0812">Transmembrane</keyword>
<reference evidence="2 3" key="1">
    <citation type="submission" date="2019-10" db="EMBL/GenBank/DDBJ databases">
        <title>Isolation, Identification of Microvirga thermotolerans HR1, a novel thermophilic bacterium and Comparative Genomics of the genus Microvirga.</title>
        <authorList>
            <person name="Li J."/>
            <person name="Zhang W."/>
            <person name="Lin M."/>
            <person name="Wang J."/>
        </authorList>
    </citation>
    <scope>NUCLEOTIDE SEQUENCE [LARGE SCALE GENOMIC DNA]</scope>
    <source>
        <strain evidence="2 3">HR1</strain>
    </source>
</reference>
<keyword evidence="3" id="KW-1185">Reference proteome</keyword>
<accession>A0A5P9JWW2</accession>
<evidence type="ECO:0000313" key="2">
    <source>
        <dbReference type="EMBL" id="QFU15910.1"/>
    </source>
</evidence>
<protein>
    <submittedName>
        <fullName evidence="2">Uncharacterized protein</fullName>
    </submittedName>
</protein>
<dbReference type="Proteomes" id="UP000325614">
    <property type="component" value="Chromosome"/>
</dbReference>
<proteinExistence type="predicted"/>
<evidence type="ECO:0000256" key="1">
    <source>
        <dbReference type="SAM" id="Phobius"/>
    </source>
</evidence>
<organism evidence="2 3">
    <name type="scientific">Microvirga thermotolerans</name>
    <dbReference type="NCBI Taxonomy" id="2651334"/>
    <lineage>
        <taxon>Bacteria</taxon>
        <taxon>Pseudomonadati</taxon>
        <taxon>Pseudomonadota</taxon>
        <taxon>Alphaproteobacteria</taxon>
        <taxon>Hyphomicrobiales</taxon>
        <taxon>Methylobacteriaceae</taxon>
        <taxon>Microvirga</taxon>
    </lineage>
</organism>
<sequence>MNRSIALRTFFIFTILTSLAAAIGWTSQVEIAEIVFLVGASLAALMLFFAWMAPAPAPVPVPVRVRNRR</sequence>
<dbReference type="AlphaFoldDB" id="A0A5P9JWW2"/>
<feature type="transmembrane region" description="Helical" evidence="1">
    <location>
        <begin position="34"/>
        <end position="59"/>
    </location>
</feature>
<keyword evidence="1" id="KW-1133">Transmembrane helix</keyword>